<feature type="region of interest" description="Disordered" evidence="2">
    <location>
        <begin position="475"/>
        <end position="688"/>
    </location>
</feature>
<name>A0ABZ0SGL6_9GAMM</name>
<keyword evidence="7" id="KW-1185">Reference proteome</keyword>
<feature type="transmembrane region" description="Helical" evidence="3">
    <location>
        <begin position="87"/>
        <end position="108"/>
    </location>
</feature>
<feature type="compositionally biased region" description="Basic and acidic residues" evidence="2">
    <location>
        <begin position="612"/>
        <end position="629"/>
    </location>
</feature>
<dbReference type="InterPro" id="IPR001763">
    <property type="entry name" value="Rhodanese-like_dom"/>
</dbReference>
<dbReference type="Gene3D" id="1.25.40.10">
    <property type="entry name" value="Tetratricopeptide repeat domain"/>
    <property type="match status" value="1"/>
</dbReference>
<feature type="compositionally biased region" description="Basic and acidic residues" evidence="2">
    <location>
        <begin position="552"/>
        <end position="563"/>
    </location>
</feature>
<feature type="region of interest" description="Disordered" evidence="2">
    <location>
        <begin position="396"/>
        <end position="416"/>
    </location>
</feature>
<protein>
    <submittedName>
        <fullName evidence="6">Deacetylase</fullName>
    </submittedName>
</protein>
<accession>A0ABZ0SGL6</accession>
<organism evidence="6 7">
    <name type="scientific">Thiorhodovibrio winogradskyi</name>
    <dbReference type="NCBI Taxonomy" id="77007"/>
    <lineage>
        <taxon>Bacteria</taxon>
        <taxon>Pseudomonadati</taxon>
        <taxon>Pseudomonadota</taxon>
        <taxon>Gammaproteobacteria</taxon>
        <taxon>Chromatiales</taxon>
        <taxon>Chromatiaceae</taxon>
        <taxon>Thiorhodovibrio</taxon>
    </lineage>
</organism>
<dbReference type="InterPro" id="IPR002035">
    <property type="entry name" value="VWF_A"/>
</dbReference>
<gene>
    <name evidence="6" type="ORF">Thiowin_04581</name>
</gene>
<feature type="compositionally biased region" description="Polar residues" evidence="2">
    <location>
        <begin position="601"/>
        <end position="610"/>
    </location>
</feature>
<evidence type="ECO:0000256" key="1">
    <source>
        <dbReference type="PROSITE-ProRule" id="PRU00339"/>
    </source>
</evidence>
<reference evidence="6 7" key="1">
    <citation type="journal article" date="2023" name="Microorganisms">
        <title>Thiorhodovibrio frisius and Trv. litoralis spp. nov., Two Novel Members from a Clade of Fastidious Purple Sulfur Bacteria That Exhibit Unique Red-Shifted Light-Harvesting Capabilities.</title>
        <authorList>
            <person name="Methner A."/>
            <person name="Kuzyk S.B."/>
            <person name="Petersen J."/>
            <person name="Bauer S."/>
            <person name="Brinkmann H."/>
            <person name="Sichau K."/>
            <person name="Wanner G."/>
            <person name="Wolf J."/>
            <person name="Neumann-Schaal M."/>
            <person name="Henke P."/>
            <person name="Tank M."/>
            <person name="Sproer C."/>
            <person name="Bunk B."/>
            <person name="Overmann J."/>
        </authorList>
    </citation>
    <scope>NUCLEOTIDE SEQUENCE [LARGE SCALE GENOMIC DNA]</scope>
    <source>
        <strain evidence="6 7">DSM 6702</strain>
    </source>
</reference>
<feature type="compositionally biased region" description="Acidic residues" evidence="2">
    <location>
        <begin position="499"/>
        <end position="512"/>
    </location>
</feature>
<dbReference type="PROSITE" id="PS50234">
    <property type="entry name" value="VWFA"/>
    <property type="match status" value="1"/>
</dbReference>
<evidence type="ECO:0000259" key="4">
    <source>
        <dbReference type="PROSITE" id="PS50206"/>
    </source>
</evidence>
<dbReference type="PANTHER" id="PTHR22550:SF14">
    <property type="entry name" value="VWFA DOMAIN-CONTAINING PROTEIN"/>
    <property type="match status" value="1"/>
</dbReference>
<feature type="domain" description="VWFA" evidence="5">
    <location>
        <begin position="125"/>
        <end position="313"/>
    </location>
</feature>
<sequence>MKVLFHGNTVTTTQQAPIPDYLNDCKPDMPSDFHFLNPWWLLALLPLAPILWFGATDQSNASSAWRRVIDARLLPVLTLQPAKLNPLAARLPLVLLALGWLIAVLALANPTFERKPVPTFSGGRDRVVVLDLSRSMEAADLTPSRLARARYKVADILARVRDGRVGLIAFAGDAFTVAPLTQDADTILAMLEALQTEIMPVPGSRPDLALKRAGALLEQSGATKGEVVLISDDAGDQRARAAAEALKAQGHRLAVIGVGTAEGAPVPGVRRADGPVITKLDAEALRALARAGGGSYAGLTSDDLDLNSVLSAPDTGGNLPAELTESQIQAWYPLGPWVALALLPLAALAFRRGWLLVSLPLLIGSMLVMAPADPAHALGWDDLWLRRDQQAAQALAQGEPERARELAPDPQRRGTAAYRAGDYQAAAEDFSAGETATDHYNRGNALARAGELEDALAAYEEALALQGVHQDARHNHAQVKKLLEQRQQEQQQQQQDQQQDQEDNEDGESGEESPDRSQSQSQNQDENQEQSQNQSGQSQDGQPQDGESSDDNQARNEQSEPKSSDNQSSENGEQDSESPQDSQSSDQEQPRPSGDGRETDSSNQQASNNEIEPGRDRQAEQQAAEDYREAAQAAEAKAKAEAEAEAEAEKEQDRQQAATASQTAEGTPEEREARAAAEQWLRRIPDDPAGLLRRKFLYQYSQRVGPEQNVAAGEPW</sequence>
<dbReference type="Gene3D" id="3.40.50.410">
    <property type="entry name" value="von Willebrand factor, type A domain"/>
    <property type="match status" value="1"/>
</dbReference>
<proteinExistence type="predicted"/>
<keyword evidence="3" id="KW-1133">Transmembrane helix</keyword>
<evidence type="ECO:0000256" key="3">
    <source>
        <dbReference type="SAM" id="Phobius"/>
    </source>
</evidence>
<feature type="compositionally biased region" description="Low complexity" evidence="2">
    <location>
        <begin position="517"/>
        <end position="546"/>
    </location>
</feature>
<feature type="compositionally biased region" description="Low complexity" evidence="2">
    <location>
        <begin position="579"/>
        <end position="593"/>
    </location>
</feature>
<evidence type="ECO:0000259" key="5">
    <source>
        <dbReference type="PROSITE" id="PS50234"/>
    </source>
</evidence>
<keyword evidence="3" id="KW-0472">Membrane</keyword>
<feature type="transmembrane region" description="Helical" evidence="3">
    <location>
        <begin position="39"/>
        <end position="56"/>
    </location>
</feature>
<dbReference type="InterPro" id="IPR050768">
    <property type="entry name" value="UPF0353/GerABKA_families"/>
</dbReference>
<keyword evidence="1" id="KW-0802">TPR repeat</keyword>
<evidence type="ECO:0000313" key="6">
    <source>
        <dbReference type="EMBL" id="WPL19454.1"/>
    </source>
</evidence>
<evidence type="ECO:0000313" key="7">
    <source>
        <dbReference type="Proteomes" id="UP001432180"/>
    </source>
</evidence>
<dbReference type="InterPro" id="IPR019734">
    <property type="entry name" value="TPR_rpt"/>
</dbReference>
<dbReference type="PANTHER" id="PTHR22550">
    <property type="entry name" value="SPORE GERMINATION PROTEIN"/>
    <property type="match status" value="1"/>
</dbReference>
<evidence type="ECO:0000256" key="2">
    <source>
        <dbReference type="SAM" id="MobiDB-lite"/>
    </source>
</evidence>
<dbReference type="SUPFAM" id="SSF53300">
    <property type="entry name" value="vWA-like"/>
    <property type="match status" value="1"/>
</dbReference>
<dbReference type="SMART" id="SM00327">
    <property type="entry name" value="VWA"/>
    <property type="match status" value="1"/>
</dbReference>
<dbReference type="Proteomes" id="UP001432180">
    <property type="component" value="Chromosome"/>
</dbReference>
<dbReference type="SUPFAM" id="SSF48452">
    <property type="entry name" value="TPR-like"/>
    <property type="match status" value="1"/>
</dbReference>
<dbReference type="PROSITE" id="PS50206">
    <property type="entry name" value="RHODANESE_3"/>
    <property type="match status" value="1"/>
</dbReference>
<dbReference type="InterPro" id="IPR011990">
    <property type="entry name" value="TPR-like_helical_dom_sf"/>
</dbReference>
<feature type="compositionally biased region" description="Low complexity" evidence="2">
    <location>
        <begin position="488"/>
        <end position="498"/>
    </location>
</feature>
<keyword evidence="3" id="KW-0812">Transmembrane</keyword>
<feature type="compositionally biased region" description="Basic and acidic residues" evidence="2">
    <location>
        <begin position="668"/>
        <end position="686"/>
    </location>
</feature>
<feature type="compositionally biased region" description="Basic and acidic residues" evidence="2">
    <location>
        <begin position="399"/>
        <end position="412"/>
    </location>
</feature>
<feature type="domain" description="Rhodanese" evidence="4">
    <location>
        <begin position="215"/>
        <end position="267"/>
    </location>
</feature>
<dbReference type="PROSITE" id="PS50005">
    <property type="entry name" value="TPR"/>
    <property type="match status" value="1"/>
</dbReference>
<dbReference type="InterPro" id="IPR036465">
    <property type="entry name" value="vWFA_dom_sf"/>
</dbReference>
<dbReference type="EMBL" id="CP121472">
    <property type="protein sequence ID" value="WPL19454.1"/>
    <property type="molecule type" value="Genomic_DNA"/>
</dbReference>
<dbReference type="Pfam" id="PF13519">
    <property type="entry name" value="VWA_2"/>
    <property type="match status" value="1"/>
</dbReference>
<dbReference type="SMART" id="SM00028">
    <property type="entry name" value="TPR"/>
    <property type="match status" value="1"/>
</dbReference>
<feature type="repeat" description="TPR" evidence="1">
    <location>
        <begin position="436"/>
        <end position="469"/>
    </location>
</feature>
<feature type="compositionally biased region" description="Basic and acidic residues" evidence="2">
    <location>
        <begin position="636"/>
        <end position="654"/>
    </location>
</feature>